<accession>A0A498QU69</accession>
<proteinExistence type="predicted"/>
<gene>
    <name evidence="1" type="ORF">LAUMK142_03455</name>
</gene>
<evidence type="ECO:0000313" key="2">
    <source>
        <dbReference type="Proteomes" id="UP000268285"/>
    </source>
</evidence>
<dbReference type="RefSeq" id="WP_167480189.1">
    <property type="nucleotide sequence ID" value="NZ_JAIENV010000215.1"/>
</dbReference>
<dbReference type="AlphaFoldDB" id="A0A498QU69"/>
<protein>
    <submittedName>
        <fullName evidence="1">Uncharacterized protein</fullName>
    </submittedName>
</protein>
<dbReference type="EMBL" id="UPHU01000001">
    <property type="protein sequence ID" value="VBA52233.1"/>
    <property type="molecule type" value="Genomic_DNA"/>
</dbReference>
<evidence type="ECO:0000313" key="1">
    <source>
        <dbReference type="EMBL" id="VBA52233.1"/>
    </source>
</evidence>
<name>A0A498QU69_9MYCO</name>
<organism evidence="1 2">
    <name type="scientific">Mycobacterium pseudokansasii</name>
    <dbReference type="NCBI Taxonomy" id="2341080"/>
    <lineage>
        <taxon>Bacteria</taxon>
        <taxon>Bacillati</taxon>
        <taxon>Actinomycetota</taxon>
        <taxon>Actinomycetes</taxon>
        <taxon>Mycobacteriales</taxon>
        <taxon>Mycobacteriaceae</taxon>
        <taxon>Mycobacterium</taxon>
    </lineage>
</organism>
<dbReference type="Proteomes" id="UP000268285">
    <property type="component" value="Unassembled WGS sequence"/>
</dbReference>
<keyword evidence="2" id="KW-1185">Reference proteome</keyword>
<sequence length="49" mass="5426">MATTITLRLSDDQYDLVKRYAGQWMSKKPGAVSFAEAGAEQNLEALPRP</sequence>
<reference evidence="1 2" key="1">
    <citation type="submission" date="2018-09" db="EMBL/GenBank/DDBJ databases">
        <authorList>
            <person name="Tagini F."/>
        </authorList>
    </citation>
    <scope>NUCLEOTIDE SEQUENCE [LARGE SCALE GENOMIC DNA]</scope>
    <source>
        <strain evidence="1 2">MK142</strain>
    </source>
</reference>